<keyword evidence="3" id="KW-1185">Reference proteome</keyword>
<feature type="region of interest" description="Disordered" evidence="1">
    <location>
        <begin position="1"/>
        <end position="39"/>
    </location>
</feature>
<dbReference type="RefSeq" id="WP_014277153.1">
    <property type="nucleotide sequence ID" value="NZ_BIMW01000089.1"/>
</dbReference>
<sequence>MTEENSPKDSAIVEQNQDSSLVPQDDTTPSPPSLDEVQKETQELMDAIRRLAISEMQAAGDFSREAYIRSVRNARTTLERFQGVTKEQMEMSVKTIESEAEKNWKGVLEEMNEWSNRIWKAAQAAWDVLTAPRDS</sequence>
<feature type="compositionally biased region" description="Polar residues" evidence="1">
    <location>
        <begin position="13"/>
        <end position="28"/>
    </location>
</feature>
<proteinExistence type="predicted"/>
<gene>
    <name evidence="2" type="ORF">NIES46_21310</name>
</gene>
<evidence type="ECO:0000256" key="1">
    <source>
        <dbReference type="SAM" id="MobiDB-lite"/>
    </source>
</evidence>
<accession>A0A5M3T9K9</accession>
<dbReference type="EMBL" id="BIMW01000089">
    <property type="protein sequence ID" value="GCE94079.1"/>
    <property type="molecule type" value="Genomic_DNA"/>
</dbReference>
<organism evidence="2 3">
    <name type="scientific">Limnospira platensis NIES-46</name>
    <dbReference type="NCBI Taxonomy" id="1236695"/>
    <lineage>
        <taxon>Bacteria</taxon>
        <taxon>Bacillati</taxon>
        <taxon>Cyanobacteriota</taxon>
        <taxon>Cyanophyceae</taxon>
        <taxon>Oscillatoriophycideae</taxon>
        <taxon>Oscillatoriales</taxon>
        <taxon>Sirenicapillariaceae</taxon>
        <taxon>Limnospira</taxon>
    </lineage>
</organism>
<evidence type="ECO:0000313" key="2">
    <source>
        <dbReference type="EMBL" id="GCE94079.1"/>
    </source>
</evidence>
<name>A0A5M3T9K9_LIMPL</name>
<dbReference type="GeneID" id="301682987"/>
<reference evidence="2 3" key="1">
    <citation type="journal article" date="2019" name="J Genomics">
        <title>The Draft Genome of a Hydrogen-producing Cyanobacterium, Arthrospira platensis NIES-46.</title>
        <authorList>
            <person name="Suzuki S."/>
            <person name="Yamaguchi H."/>
            <person name="Kawachi M."/>
        </authorList>
    </citation>
    <scope>NUCLEOTIDE SEQUENCE [LARGE SCALE GENOMIC DNA]</scope>
    <source>
        <strain evidence="2 3">NIES-46</strain>
    </source>
</reference>
<evidence type="ECO:0000313" key="3">
    <source>
        <dbReference type="Proteomes" id="UP000326169"/>
    </source>
</evidence>
<dbReference type="Proteomes" id="UP000326169">
    <property type="component" value="Unassembled WGS sequence"/>
</dbReference>
<protein>
    <submittedName>
        <fullName evidence="2">Uncharacterized protein</fullName>
    </submittedName>
</protein>
<comment type="caution">
    <text evidence="2">The sequence shown here is derived from an EMBL/GenBank/DDBJ whole genome shotgun (WGS) entry which is preliminary data.</text>
</comment>